<dbReference type="PROSITE" id="PS51192">
    <property type="entry name" value="HELICASE_ATP_BIND_1"/>
    <property type="match status" value="1"/>
</dbReference>
<feature type="compositionally biased region" description="Polar residues" evidence="10">
    <location>
        <begin position="50"/>
        <end position="60"/>
    </location>
</feature>
<dbReference type="AlphaFoldDB" id="A0A2J6QC95"/>
<dbReference type="CDD" id="cd18008">
    <property type="entry name" value="DEXDc_SHPRH-like"/>
    <property type="match status" value="1"/>
</dbReference>
<dbReference type="InterPro" id="IPR000330">
    <property type="entry name" value="SNF2_N"/>
</dbReference>
<dbReference type="InterPro" id="IPR017907">
    <property type="entry name" value="Znf_RING_CS"/>
</dbReference>
<dbReference type="CDD" id="cd18793">
    <property type="entry name" value="SF2_C_SNF"/>
    <property type="match status" value="1"/>
</dbReference>
<dbReference type="GO" id="GO:0005524">
    <property type="term" value="F:ATP binding"/>
    <property type="evidence" value="ECO:0007669"/>
    <property type="project" value="UniProtKB-KW"/>
</dbReference>
<evidence type="ECO:0000256" key="2">
    <source>
        <dbReference type="ARBA" id="ARBA00022723"/>
    </source>
</evidence>
<dbReference type="GO" id="GO:0008094">
    <property type="term" value="F:ATP-dependent activity, acting on DNA"/>
    <property type="evidence" value="ECO:0007669"/>
    <property type="project" value="TreeGrafter"/>
</dbReference>
<dbReference type="SUPFAM" id="SSF52540">
    <property type="entry name" value="P-loop containing nucleoside triphosphate hydrolases"/>
    <property type="match status" value="2"/>
</dbReference>
<keyword evidence="6" id="KW-0347">Helicase</keyword>
<feature type="region of interest" description="Disordered" evidence="10">
    <location>
        <begin position="244"/>
        <end position="272"/>
    </location>
</feature>
<keyword evidence="15" id="KW-1185">Reference proteome</keyword>
<evidence type="ECO:0000259" key="13">
    <source>
        <dbReference type="PROSITE" id="PS51194"/>
    </source>
</evidence>
<evidence type="ECO:0000259" key="11">
    <source>
        <dbReference type="PROSITE" id="PS50089"/>
    </source>
</evidence>
<dbReference type="EMBL" id="KZ613474">
    <property type="protein sequence ID" value="PMD23875.1"/>
    <property type="molecule type" value="Genomic_DNA"/>
</dbReference>
<keyword evidence="8" id="KW-0067">ATP-binding</keyword>
<dbReference type="Gene3D" id="3.30.40.10">
    <property type="entry name" value="Zinc/RING finger domain, C3HC4 (zinc finger)"/>
    <property type="match status" value="1"/>
</dbReference>
<dbReference type="STRING" id="1745343.A0A2J6QC95"/>
<organism evidence="14 15">
    <name type="scientific">Hyaloscypha hepaticicola</name>
    <dbReference type="NCBI Taxonomy" id="2082293"/>
    <lineage>
        <taxon>Eukaryota</taxon>
        <taxon>Fungi</taxon>
        <taxon>Dikarya</taxon>
        <taxon>Ascomycota</taxon>
        <taxon>Pezizomycotina</taxon>
        <taxon>Leotiomycetes</taxon>
        <taxon>Helotiales</taxon>
        <taxon>Hyaloscyphaceae</taxon>
        <taxon>Hyaloscypha</taxon>
    </lineage>
</organism>
<protein>
    <submittedName>
        <fullName evidence="14">Uncharacterized protein</fullName>
    </submittedName>
</protein>
<dbReference type="SMART" id="SM00490">
    <property type="entry name" value="HELICc"/>
    <property type="match status" value="1"/>
</dbReference>
<evidence type="ECO:0000313" key="14">
    <source>
        <dbReference type="EMBL" id="PMD23875.1"/>
    </source>
</evidence>
<name>A0A2J6QC95_9HELO</name>
<dbReference type="InterPro" id="IPR050628">
    <property type="entry name" value="SNF2_RAD54_helicase_TF"/>
</dbReference>
<evidence type="ECO:0000313" key="15">
    <source>
        <dbReference type="Proteomes" id="UP000235672"/>
    </source>
</evidence>
<dbReference type="SUPFAM" id="SSF57850">
    <property type="entry name" value="RING/U-box"/>
    <property type="match status" value="1"/>
</dbReference>
<dbReference type="InterPro" id="IPR027417">
    <property type="entry name" value="P-loop_NTPase"/>
</dbReference>
<dbReference type="PANTHER" id="PTHR45626">
    <property type="entry name" value="TRANSCRIPTION TERMINATION FACTOR 2-RELATED"/>
    <property type="match status" value="1"/>
</dbReference>
<evidence type="ECO:0000256" key="6">
    <source>
        <dbReference type="ARBA" id="ARBA00022806"/>
    </source>
</evidence>
<dbReference type="InterPro" id="IPR001650">
    <property type="entry name" value="Helicase_C-like"/>
</dbReference>
<gene>
    <name evidence="14" type="ORF">NA56DRAFT_701282</name>
</gene>
<feature type="region of interest" description="Disordered" evidence="10">
    <location>
        <begin position="1"/>
        <end position="76"/>
    </location>
</feature>
<evidence type="ECO:0000256" key="7">
    <source>
        <dbReference type="ARBA" id="ARBA00022833"/>
    </source>
</evidence>
<dbReference type="SMART" id="SM00184">
    <property type="entry name" value="RING"/>
    <property type="match status" value="1"/>
</dbReference>
<feature type="compositionally biased region" description="Low complexity" evidence="10">
    <location>
        <begin position="258"/>
        <end position="269"/>
    </location>
</feature>
<evidence type="ECO:0000256" key="5">
    <source>
        <dbReference type="ARBA" id="ARBA00022801"/>
    </source>
</evidence>
<dbReference type="InterPro" id="IPR049730">
    <property type="entry name" value="SNF2/RAD54-like_C"/>
</dbReference>
<dbReference type="SMART" id="SM00487">
    <property type="entry name" value="DEXDc"/>
    <property type="match status" value="1"/>
</dbReference>
<dbReference type="Pfam" id="PF00176">
    <property type="entry name" value="SNF2-rel_dom"/>
    <property type="match status" value="1"/>
</dbReference>
<dbReference type="PANTHER" id="PTHR45626:SF52">
    <property type="entry name" value="SINGLE-STRANDED DNA-DEPENDENT ATPASE (EUROFUNG)"/>
    <property type="match status" value="1"/>
</dbReference>
<evidence type="ECO:0000256" key="1">
    <source>
        <dbReference type="ARBA" id="ARBA00007025"/>
    </source>
</evidence>
<proteinExistence type="inferred from homology"/>
<dbReference type="PROSITE" id="PS50089">
    <property type="entry name" value="ZF_RING_2"/>
    <property type="match status" value="1"/>
</dbReference>
<dbReference type="Pfam" id="PF00271">
    <property type="entry name" value="Helicase_C"/>
    <property type="match status" value="1"/>
</dbReference>
<evidence type="ECO:0000256" key="10">
    <source>
        <dbReference type="SAM" id="MobiDB-lite"/>
    </source>
</evidence>
<dbReference type="GO" id="GO:0004386">
    <property type="term" value="F:helicase activity"/>
    <property type="evidence" value="ECO:0007669"/>
    <property type="project" value="UniProtKB-KW"/>
</dbReference>
<dbReference type="InterPro" id="IPR014001">
    <property type="entry name" value="Helicase_ATP-bd"/>
</dbReference>
<keyword evidence="7" id="KW-0862">Zinc</keyword>
<dbReference type="InterPro" id="IPR038718">
    <property type="entry name" value="SNF2-like_sf"/>
</dbReference>
<keyword evidence="4 9" id="KW-0863">Zinc-finger</keyword>
<accession>A0A2J6QC95</accession>
<dbReference type="Gene3D" id="3.40.50.300">
    <property type="entry name" value="P-loop containing nucleotide triphosphate hydrolases"/>
    <property type="match status" value="1"/>
</dbReference>
<evidence type="ECO:0000259" key="12">
    <source>
        <dbReference type="PROSITE" id="PS51192"/>
    </source>
</evidence>
<feature type="domain" description="Helicase ATP-binding" evidence="12">
    <location>
        <begin position="356"/>
        <end position="545"/>
    </location>
</feature>
<feature type="domain" description="Helicase C-terminal" evidence="13">
    <location>
        <begin position="775"/>
        <end position="925"/>
    </location>
</feature>
<keyword evidence="2" id="KW-0479">Metal-binding</keyword>
<feature type="compositionally biased region" description="Polar residues" evidence="10">
    <location>
        <begin position="1"/>
        <end position="16"/>
    </location>
</feature>
<feature type="domain" description="RING-type" evidence="11">
    <location>
        <begin position="684"/>
        <end position="737"/>
    </location>
</feature>
<keyword evidence="3" id="KW-0547">Nucleotide-binding</keyword>
<dbReference type="GO" id="GO:0005634">
    <property type="term" value="C:nucleus"/>
    <property type="evidence" value="ECO:0007669"/>
    <property type="project" value="TreeGrafter"/>
</dbReference>
<evidence type="ECO:0000256" key="9">
    <source>
        <dbReference type="PROSITE-ProRule" id="PRU00175"/>
    </source>
</evidence>
<evidence type="ECO:0000256" key="4">
    <source>
        <dbReference type="ARBA" id="ARBA00022771"/>
    </source>
</evidence>
<dbReference type="GO" id="GO:0016787">
    <property type="term" value="F:hydrolase activity"/>
    <property type="evidence" value="ECO:0007669"/>
    <property type="project" value="UniProtKB-KW"/>
</dbReference>
<dbReference type="InterPro" id="IPR013083">
    <property type="entry name" value="Znf_RING/FYVE/PHD"/>
</dbReference>
<dbReference type="InterPro" id="IPR001841">
    <property type="entry name" value="Znf_RING"/>
</dbReference>
<evidence type="ECO:0000256" key="8">
    <source>
        <dbReference type="ARBA" id="ARBA00022840"/>
    </source>
</evidence>
<keyword evidence="5" id="KW-0378">Hydrolase</keyword>
<dbReference type="GO" id="GO:0008270">
    <property type="term" value="F:zinc ion binding"/>
    <property type="evidence" value="ECO:0007669"/>
    <property type="project" value="UniProtKB-KW"/>
</dbReference>
<comment type="similarity">
    <text evidence="1">Belongs to the SNF2/RAD54 helicase family.</text>
</comment>
<dbReference type="GO" id="GO:0006281">
    <property type="term" value="P:DNA repair"/>
    <property type="evidence" value="ECO:0007669"/>
    <property type="project" value="TreeGrafter"/>
</dbReference>
<dbReference type="PROSITE" id="PS00518">
    <property type="entry name" value="ZF_RING_1"/>
    <property type="match status" value="1"/>
</dbReference>
<dbReference type="OrthoDB" id="448448at2759"/>
<dbReference type="Gene3D" id="3.40.50.10810">
    <property type="entry name" value="Tandem AAA-ATPase domain"/>
    <property type="match status" value="1"/>
</dbReference>
<sequence length="925" mass="103769">MTSVKRVSDLEASTESPLKKPRDSLDTVEPSVDLEGPDDFEKAFKRWRQQGRSPNSPSRSVQDDDSTTQDLSNRLAPLSLPTTAGVSVCFGMIHNANTKFIEIDDSSIEDPDGVPSISMFDQLNMSFKDQAVFVGFSAERNIAVLNEETAKVLRDLSSFPSCRTQVFVGEGSRLLTQGNRKDTGKDRFMPVDIVIYGSPEIRKGVGRLLSAARIYLQHPCHQDPNTEYDNPHFLNLTDLSTMSTLPRSTSGSQTPLDTSETPSTSSGESSECRTIEETLQSKLSKVFNSLTRYKTLKRLEADIKITTSLLPHQEQALDFMAQREMGPIPTEFSLWSEHENGIGNYFEHDITGARTADAPLETLGGLLADDMGLGKTLTVLSTILRTAKMSKSYAEENNEKIAAAKGNTINNDQVFSRATLVIVPSSLLINGWLEEIKAHCDGSLNIHVYHGRSREIDPKSLADWDLVLTTYHTVAAEALQSLPPLNRITWFRIVLDEAHIIRRMTTKLFQAVSRLSSKYRWCLTGTPIQNSLEDLASLVAFIQISPLHTLTEFRKHIITPLLKGKDQGSNNLRILLDSICLRRTKKPLNLPDSFDEDRRIDFSSPEKKFYKETQAELIATVKQHESQARNKKDFFGMFQLQLQLRRLCNHGTFQKTQSKALVEDIQFEPEQAFELLHEEKMAKCAYCNVAVRGVKGIEDERSGSFSVCGHLFCSECVPNYETALRSAPGASHQCPICLRKVSENFIVDCGLHTERPRTVLPPTLFSFDNKSISSKVMALINDLKANDDEGKSIVFSCWTRSLDLVAQHLEQQQIMHARIDGTYSLSQRQKILNEYDTDTATRILLMTTGTGAVGLNLTIANYVYILEPQWNPMVENQAIGRVLRLGQKRNVKVVRYIVNGTVEEGMRSQQVRKLGFAKVGWRTSE</sequence>
<feature type="compositionally biased region" description="Polar residues" evidence="10">
    <location>
        <begin position="244"/>
        <end position="257"/>
    </location>
</feature>
<dbReference type="Proteomes" id="UP000235672">
    <property type="component" value="Unassembled WGS sequence"/>
</dbReference>
<reference evidence="14 15" key="1">
    <citation type="submission" date="2016-05" db="EMBL/GenBank/DDBJ databases">
        <title>A degradative enzymes factory behind the ericoid mycorrhizal symbiosis.</title>
        <authorList>
            <consortium name="DOE Joint Genome Institute"/>
            <person name="Martino E."/>
            <person name="Morin E."/>
            <person name="Grelet G."/>
            <person name="Kuo A."/>
            <person name="Kohler A."/>
            <person name="Daghino S."/>
            <person name="Barry K."/>
            <person name="Choi C."/>
            <person name="Cichocki N."/>
            <person name="Clum A."/>
            <person name="Copeland A."/>
            <person name="Hainaut M."/>
            <person name="Haridas S."/>
            <person name="Labutti K."/>
            <person name="Lindquist E."/>
            <person name="Lipzen A."/>
            <person name="Khouja H.-R."/>
            <person name="Murat C."/>
            <person name="Ohm R."/>
            <person name="Olson A."/>
            <person name="Spatafora J."/>
            <person name="Veneault-Fourrey C."/>
            <person name="Henrissat B."/>
            <person name="Grigoriev I."/>
            <person name="Martin F."/>
            <person name="Perotto S."/>
        </authorList>
    </citation>
    <scope>NUCLEOTIDE SEQUENCE [LARGE SCALE GENOMIC DNA]</scope>
    <source>
        <strain evidence="14 15">UAMH 7357</strain>
    </source>
</reference>
<evidence type="ECO:0000256" key="3">
    <source>
        <dbReference type="ARBA" id="ARBA00022741"/>
    </source>
</evidence>
<dbReference type="PROSITE" id="PS51194">
    <property type="entry name" value="HELICASE_CTER"/>
    <property type="match status" value="1"/>
</dbReference>